<gene>
    <name evidence="2" type="ORF">DAEQUDRAFT_90323</name>
</gene>
<name>A0A165S7M3_9APHY</name>
<dbReference type="EMBL" id="KV429044">
    <property type="protein sequence ID" value="KZT71631.1"/>
    <property type="molecule type" value="Genomic_DNA"/>
</dbReference>
<sequence length="187" mass="20221">MAIYQTPPGQSHSLMRRRWEAESRVASPAQMQLTPVASCACLCQLLCGPSRTRASSLVARCAVISMACARLPQARHTDLGRAGDPWRAPLQRFTYALRSGKGKARGWPGDDDRAAQLDSSDLMAGTTPRRTSRTTESRTTSSNGYGGPPHLGSCVRNAGVPRRVRDSSGSMDRAMHTFGVYLHTCTG</sequence>
<feature type="region of interest" description="Disordered" evidence="1">
    <location>
        <begin position="100"/>
        <end position="156"/>
    </location>
</feature>
<protein>
    <submittedName>
        <fullName evidence="2">Uncharacterized protein</fullName>
    </submittedName>
</protein>
<proteinExistence type="predicted"/>
<evidence type="ECO:0000256" key="1">
    <source>
        <dbReference type="SAM" id="MobiDB-lite"/>
    </source>
</evidence>
<evidence type="ECO:0000313" key="2">
    <source>
        <dbReference type="EMBL" id="KZT71631.1"/>
    </source>
</evidence>
<keyword evidence="3" id="KW-1185">Reference proteome</keyword>
<dbReference type="Proteomes" id="UP000076727">
    <property type="component" value="Unassembled WGS sequence"/>
</dbReference>
<reference evidence="2 3" key="1">
    <citation type="journal article" date="2016" name="Mol. Biol. Evol.">
        <title>Comparative Genomics of Early-Diverging Mushroom-Forming Fungi Provides Insights into the Origins of Lignocellulose Decay Capabilities.</title>
        <authorList>
            <person name="Nagy L.G."/>
            <person name="Riley R."/>
            <person name="Tritt A."/>
            <person name="Adam C."/>
            <person name="Daum C."/>
            <person name="Floudas D."/>
            <person name="Sun H."/>
            <person name="Yadav J.S."/>
            <person name="Pangilinan J."/>
            <person name="Larsson K.H."/>
            <person name="Matsuura K."/>
            <person name="Barry K."/>
            <person name="Labutti K."/>
            <person name="Kuo R."/>
            <person name="Ohm R.A."/>
            <person name="Bhattacharya S.S."/>
            <person name="Shirouzu T."/>
            <person name="Yoshinaga Y."/>
            <person name="Martin F.M."/>
            <person name="Grigoriev I.V."/>
            <person name="Hibbett D.S."/>
        </authorList>
    </citation>
    <scope>NUCLEOTIDE SEQUENCE [LARGE SCALE GENOMIC DNA]</scope>
    <source>
        <strain evidence="2 3">L-15889</strain>
    </source>
</reference>
<organism evidence="2 3">
    <name type="scientific">Daedalea quercina L-15889</name>
    <dbReference type="NCBI Taxonomy" id="1314783"/>
    <lineage>
        <taxon>Eukaryota</taxon>
        <taxon>Fungi</taxon>
        <taxon>Dikarya</taxon>
        <taxon>Basidiomycota</taxon>
        <taxon>Agaricomycotina</taxon>
        <taxon>Agaricomycetes</taxon>
        <taxon>Polyporales</taxon>
        <taxon>Fomitopsis</taxon>
    </lineage>
</organism>
<accession>A0A165S7M3</accession>
<evidence type="ECO:0000313" key="3">
    <source>
        <dbReference type="Proteomes" id="UP000076727"/>
    </source>
</evidence>
<dbReference type="AlphaFoldDB" id="A0A165S7M3"/>